<dbReference type="PANTHER" id="PTHR11439:SF483">
    <property type="entry name" value="PEPTIDE SYNTHASE GLIP-LIKE, PUTATIVE (AFU_ORTHOLOGUE AFUA_3G12920)-RELATED"/>
    <property type="match status" value="1"/>
</dbReference>
<keyword evidence="3" id="KW-1185">Reference proteome</keyword>
<comment type="caution">
    <text evidence="2">The sequence shown here is derived from an EMBL/GenBank/DDBJ whole genome shotgun (WGS) entry which is preliminary data.</text>
</comment>
<accession>A0ABD3GIZ7</accession>
<dbReference type="InterPro" id="IPR013103">
    <property type="entry name" value="RVT_2"/>
</dbReference>
<dbReference type="CDD" id="cd09272">
    <property type="entry name" value="RNase_HI_RT_Ty1"/>
    <property type="match status" value="1"/>
</dbReference>
<dbReference type="EMBL" id="JBJQOH010000007">
    <property type="protein sequence ID" value="KAL3678507.1"/>
    <property type="molecule type" value="Genomic_DNA"/>
</dbReference>
<dbReference type="Pfam" id="PF07727">
    <property type="entry name" value="RVT_2"/>
    <property type="match status" value="1"/>
</dbReference>
<name>A0ABD3GIZ7_9MARC</name>
<dbReference type="PANTHER" id="PTHR11439">
    <property type="entry name" value="GAG-POL-RELATED RETROTRANSPOSON"/>
    <property type="match status" value="1"/>
</dbReference>
<evidence type="ECO:0000313" key="3">
    <source>
        <dbReference type="Proteomes" id="UP001633002"/>
    </source>
</evidence>
<organism evidence="2 3">
    <name type="scientific">Riccia sorocarpa</name>
    <dbReference type="NCBI Taxonomy" id="122646"/>
    <lineage>
        <taxon>Eukaryota</taxon>
        <taxon>Viridiplantae</taxon>
        <taxon>Streptophyta</taxon>
        <taxon>Embryophyta</taxon>
        <taxon>Marchantiophyta</taxon>
        <taxon>Marchantiopsida</taxon>
        <taxon>Marchantiidae</taxon>
        <taxon>Marchantiales</taxon>
        <taxon>Ricciaceae</taxon>
        <taxon>Riccia</taxon>
    </lineage>
</organism>
<sequence length="497" mass="55550">MLPPGVNPPKKGQVCKLIRAIYGLRQSSREWNLLIDNHLLSIGFTKTAADGNVYFQRKDSDFILLALYVDDTLIASTSLPLLTQVKEQLCGRFMMTDLGPAQHCLSIQIMQDPNRHWIRINQSHYLLQKLIEFELIDAKPVSTPMLPGLKLSKQDSPQSEEEKSRLSEFGFPNAIGSVNWATVCTRPDLSFSVGVLSQFMSNPGEKHIAAMKHLFRYIKGTVHYYIEYSYSKVHRPLYGYSDADWAGEIDERKSTSGHCFIITGGAVSWSSKRQKTSALSSTEAEYVAMAAAAAEGVWLRQLLEDIQLGDSQPTTIHCDNMSALALVDTTKFHNRTKHIAIRYNFIKQLASDKKIQFSYIPTQQQSADLFTKGLSGTSREGDRTCGFCLQKFNKSQKFEAAIKAEGCPSVSPYGQSKPYRARGGFVKEDVIYMVKEDLSFSRAPALNRLPLQPGVEAKEISIGEKEILLLVQATLVSKTPLTDVFGPLFDKDGEPRT</sequence>
<reference evidence="2 3" key="1">
    <citation type="submission" date="2024-09" db="EMBL/GenBank/DDBJ databases">
        <title>Chromosome-scale assembly of Riccia sorocarpa.</title>
        <authorList>
            <person name="Paukszto L."/>
        </authorList>
    </citation>
    <scope>NUCLEOTIDE SEQUENCE [LARGE SCALE GENOMIC DNA]</scope>
    <source>
        <strain evidence="2">LP-2024</strain>
        <tissue evidence="2">Aerial parts of the thallus</tissue>
    </source>
</reference>
<evidence type="ECO:0000313" key="2">
    <source>
        <dbReference type="EMBL" id="KAL3678507.1"/>
    </source>
</evidence>
<dbReference type="InterPro" id="IPR043502">
    <property type="entry name" value="DNA/RNA_pol_sf"/>
</dbReference>
<dbReference type="AlphaFoldDB" id="A0ABD3GIZ7"/>
<gene>
    <name evidence="2" type="ORF">R1sor_021463</name>
</gene>
<evidence type="ECO:0000259" key="1">
    <source>
        <dbReference type="Pfam" id="PF07727"/>
    </source>
</evidence>
<feature type="domain" description="Reverse transcriptase Ty1/copia-type" evidence="1">
    <location>
        <begin position="3"/>
        <end position="146"/>
    </location>
</feature>
<protein>
    <recommendedName>
        <fullName evidence="1">Reverse transcriptase Ty1/copia-type domain-containing protein</fullName>
    </recommendedName>
</protein>
<proteinExistence type="predicted"/>
<dbReference type="Proteomes" id="UP001633002">
    <property type="component" value="Unassembled WGS sequence"/>
</dbReference>
<dbReference type="SUPFAM" id="SSF56672">
    <property type="entry name" value="DNA/RNA polymerases"/>
    <property type="match status" value="1"/>
</dbReference>